<dbReference type="Proteomes" id="UP000069771">
    <property type="component" value="Chromosome"/>
</dbReference>
<protein>
    <submittedName>
        <fullName evidence="1">Uncharacterized protein</fullName>
    </submittedName>
</protein>
<name>A0A140DXR5_9FIRM</name>
<evidence type="ECO:0000313" key="2">
    <source>
        <dbReference type="Proteomes" id="UP000069771"/>
    </source>
</evidence>
<dbReference type="AlphaFoldDB" id="A0A140DXR5"/>
<organism evidence="1 2">
    <name type="scientific">Faecalibaculum rodentium</name>
    <dbReference type="NCBI Taxonomy" id="1702221"/>
    <lineage>
        <taxon>Bacteria</taxon>
        <taxon>Bacillati</taxon>
        <taxon>Bacillota</taxon>
        <taxon>Erysipelotrichia</taxon>
        <taxon>Erysipelotrichales</taxon>
        <taxon>Erysipelotrichaceae</taxon>
        <taxon>Faecalibaculum</taxon>
    </lineage>
</organism>
<keyword evidence="2" id="KW-1185">Reference proteome</keyword>
<reference evidence="1 2" key="1">
    <citation type="journal article" date="2016" name="Gut Pathog.">
        <title>Whole genome sequencing of "Faecalibaculum rodentium" ALO17, isolated from C57BL/6J laboratory mouse feces.</title>
        <authorList>
            <person name="Lim S."/>
            <person name="Chang D.H."/>
            <person name="Ahn S."/>
            <person name="Kim B.C."/>
        </authorList>
    </citation>
    <scope>NUCLEOTIDE SEQUENCE [LARGE SCALE GENOMIC DNA]</scope>
    <source>
        <strain evidence="1 2">Alo17</strain>
    </source>
</reference>
<sequence length="41" mass="4710">MFYIVFANKRDRTVFPADDDRQLKARLQPGIQHAALDVCSC</sequence>
<dbReference type="STRING" id="1702221.AALO17_23080"/>
<dbReference type="EMBL" id="CP011391">
    <property type="protein sequence ID" value="AMK55442.1"/>
    <property type="molecule type" value="Genomic_DNA"/>
</dbReference>
<accession>A0A140DXR5</accession>
<proteinExistence type="predicted"/>
<dbReference type="KEGG" id="fro:AALO17_23080"/>
<evidence type="ECO:0000313" key="1">
    <source>
        <dbReference type="EMBL" id="AMK55442.1"/>
    </source>
</evidence>
<gene>
    <name evidence="1" type="ORF">AALO17_23080</name>
</gene>